<gene>
    <name evidence="4" type="ORF">BJ998_002661</name>
</gene>
<dbReference type="Proteomes" id="UP000585638">
    <property type="component" value="Unassembled WGS sequence"/>
</dbReference>
<dbReference type="GO" id="GO:0016616">
    <property type="term" value="F:oxidoreductase activity, acting on the CH-OH group of donors, NAD or NADP as acceptor"/>
    <property type="evidence" value="ECO:0007669"/>
    <property type="project" value="TreeGrafter"/>
</dbReference>
<dbReference type="InterPro" id="IPR002347">
    <property type="entry name" value="SDR_fam"/>
</dbReference>
<evidence type="ECO:0000259" key="3">
    <source>
        <dbReference type="SMART" id="SM00822"/>
    </source>
</evidence>
<evidence type="ECO:0000256" key="2">
    <source>
        <dbReference type="ARBA" id="ARBA00023002"/>
    </source>
</evidence>
<dbReference type="InterPro" id="IPR057326">
    <property type="entry name" value="KR_dom"/>
</dbReference>
<dbReference type="PANTHER" id="PTHR42760">
    <property type="entry name" value="SHORT-CHAIN DEHYDROGENASES/REDUCTASES FAMILY MEMBER"/>
    <property type="match status" value="1"/>
</dbReference>
<evidence type="ECO:0000313" key="4">
    <source>
        <dbReference type="EMBL" id="MBB5891465.1"/>
    </source>
</evidence>
<dbReference type="EMBL" id="JACHIR010000001">
    <property type="protein sequence ID" value="MBB5891465.1"/>
    <property type="molecule type" value="Genomic_DNA"/>
</dbReference>
<keyword evidence="2" id="KW-0560">Oxidoreductase</keyword>
<dbReference type="GO" id="GO:0006633">
    <property type="term" value="P:fatty acid biosynthetic process"/>
    <property type="evidence" value="ECO:0007669"/>
    <property type="project" value="TreeGrafter"/>
</dbReference>
<comment type="similarity">
    <text evidence="1">Belongs to the short-chain dehydrogenases/reductases (SDR) family.</text>
</comment>
<comment type="caution">
    <text evidence="4">The sequence shown here is derived from an EMBL/GenBank/DDBJ whole genome shotgun (WGS) entry which is preliminary data.</text>
</comment>
<feature type="domain" description="Ketoreductase" evidence="3">
    <location>
        <begin position="27"/>
        <end position="211"/>
    </location>
</feature>
<reference evidence="4 5" key="1">
    <citation type="submission" date="2020-08" db="EMBL/GenBank/DDBJ databases">
        <title>Sequencing the genomes of 1000 actinobacteria strains.</title>
        <authorList>
            <person name="Klenk H.-P."/>
        </authorList>
    </citation>
    <scope>NUCLEOTIDE SEQUENCE [LARGE SCALE GENOMIC DNA]</scope>
    <source>
        <strain evidence="4 5">DSM 43851</strain>
    </source>
</reference>
<dbReference type="SMART" id="SM00822">
    <property type="entry name" value="PKS_KR"/>
    <property type="match status" value="1"/>
</dbReference>
<dbReference type="InterPro" id="IPR020904">
    <property type="entry name" value="Sc_DH/Rdtase_CS"/>
</dbReference>
<dbReference type="Pfam" id="PF00106">
    <property type="entry name" value="adh_short"/>
    <property type="match status" value="1"/>
</dbReference>
<dbReference type="CDD" id="cd05233">
    <property type="entry name" value="SDR_c"/>
    <property type="match status" value="1"/>
</dbReference>
<dbReference type="PRINTS" id="PR00081">
    <property type="entry name" value="GDHRDH"/>
</dbReference>
<dbReference type="PANTHER" id="PTHR42760:SF133">
    <property type="entry name" value="3-OXOACYL-[ACYL-CARRIER-PROTEIN] REDUCTASE"/>
    <property type="match status" value="1"/>
</dbReference>
<accession>A0A7W9KF35</accession>
<name>A0A7W9KF35_9PSEU</name>
<keyword evidence="5" id="KW-1185">Reference proteome</keyword>
<dbReference type="SUPFAM" id="SSF51735">
    <property type="entry name" value="NAD(P)-binding Rossmann-fold domains"/>
    <property type="match status" value="1"/>
</dbReference>
<evidence type="ECO:0000256" key="1">
    <source>
        <dbReference type="ARBA" id="ARBA00006484"/>
    </source>
</evidence>
<evidence type="ECO:0000313" key="5">
    <source>
        <dbReference type="Proteomes" id="UP000585638"/>
    </source>
</evidence>
<protein>
    <submittedName>
        <fullName evidence="4">NAD(P)-dependent dehydrogenase (Short-subunit alcohol dehydrogenase family)</fullName>
    </submittedName>
</protein>
<dbReference type="GO" id="GO:0048038">
    <property type="term" value="F:quinone binding"/>
    <property type="evidence" value="ECO:0007669"/>
    <property type="project" value="TreeGrafter"/>
</dbReference>
<dbReference type="Pfam" id="PF13561">
    <property type="entry name" value="adh_short_C2"/>
    <property type="match status" value="1"/>
</dbReference>
<dbReference type="InterPro" id="IPR036291">
    <property type="entry name" value="NAD(P)-bd_dom_sf"/>
</dbReference>
<dbReference type="Gene3D" id="3.40.50.720">
    <property type="entry name" value="NAD(P)-binding Rossmann-like Domain"/>
    <property type="match status" value="1"/>
</dbReference>
<dbReference type="AlphaFoldDB" id="A0A7W9KF35"/>
<organism evidence="4 5">
    <name type="scientific">Kutzneria kofuensis</name>
    <dbReference type="NCBI Taxonomy" id="103725"/>
    <lineage>
        <taxon>Bacteria</taxon>
        <taxon>Bacillati</taxon>
        <taxon>Actinomycetota</taxon>
        <taxon>Actinomycetes</taxon>
        <taxon>Pseudonocardiales</taxon>
        <taxon>Pseudonocardiaceae</taxon>
        <taxon>Kutzneria</taxon>
    </lineage>
</organism>
<dbReference type="RefSeq" id="WP_221337990.1">
    <property type="nucleotide sequence ID" value="NZ_BAAAWY010000095.1"/>
</dbReference>
<sequence>MAGLGKDALDIETPISTTRINMSTTHPTAVITGGTGGMGLATARLMGHDHRIVLADLDRTRLDDAVRELAMAGVEAIGVVCDITDKASVEQLFQHAESDGSRVRAVVHSAGISPHMGTAERIARINATGTVNIARAFLARTADGDALVNVASTAGYGIPKFFVPLRAFRLAEKRPDDFEKAVVSRARFVGRKLKPGLAYAISKNFVHWYSRFLAAEFGERGARVVSVSPGSFDTAMGRLEENHGAGDLVKAAAIKRFGKPEEVAAVLAFCASEAPGYLTGVDILVDGGIKAGKEFGRRSASRP</sequence>
<proteinExistence type="inferred from homology"/>
<dbReference type="PROSITE" id="PS00061">
    <property type="entry name" value="ADH_SHORT"/>
    <property type="match status" value="1"/>
</dbReference>